<feature type="region of interest" description="Disordered" evidence="1">
    <location>
        <begin position="270"/>
        <end position="302"/>
    </location>
</feature>
<comment type="caution">
    <text evidence="2">The sequence shown here is derived from an EMBL/GenBank/DDBJ whole genome shotgun (WGS) entry which is preliminary data.</text>
</comment>
<reference evidence="3" key="1">
    <citation type="journal article" date="2019" name="Int. J. Syst. Evol. Microbiol.">
        <title>The Global Catalogue of Microorganisms (GCM) 10K type strain sequencing project: providing services to taxonomists for standard genome sequencing and annotation.</title>
        <authorList>
            <consortium name="The Broad Institute Genomics Platform"/>
            <consortium name="The Broad Institute Genome Sequencing Center for Infectious Disease"/>
            <person name="Wu L."/>
            <person name="Ma J."/>
        </authorList>
    </citation>
    <scope>NUCLEOTIDE SEQUENCE [LARGE SCALE GENOMIC DNA]</scope>
    <source>
        <strain evidence="3">CGMCC 4.7645</strain>
    </source>
</reference>
<protein>
    <recommendedName>
        <fullName evidence="4">Helix-turn-helix domain-containing protein</fullName>
    </recommendedName>
</protein>
<evidence type="ECO:0000313" key="3">
    <source>
        <dbReference type="Proteomes" id="UP001597417"/>
    </source>
</evidence>
<dbReference type="EMBL" id="JBHUKR010000022">
    <property type="protein sequence ID" value="MFD2421633.1"/>
    <property type="molecule type" value="Genomic_DNA"/>
</dbReference>
<feature type="compositionally biased region" description="Basic and acidic residues" evidence="1">
    <location>
        <begin position="213"/>
        <end position="225"/>
    </location>
</feature>
<gene>
    <name evidence="2" type="ORF">ACFSXZ_35410</name>
</gene>
<feature type="region of interest" description="Disordered" evidence="1">
    <location>
        <begin position="158"/>
        <end position="236"/>
    </location>
</feature>
<accession>A0ABW5G3P9</accession>
<dbReference type="RefSeq" id="WP_378270326.1">
    <property type="nucleotide sequence ID" value="NZ_JBHUKR010000022.1"/>
</dbReference>
<organism evidence="2 3">
    <name type="scientific">Amycolatopsis pigmentata</name>
    <dbReference type="NCBI Taxonomy" id="450801"/>
    <lineage>
        <taxon>Bacteria</taxon>
        <taxon>Bacillati</taxon>
        <taxon>Actinomycetota</taxon>
        <taxon>Actinomycetes</taxon>
        <taxon>Pseudonocardiales</taxon>
        <taxon>Pseudonocardiaceae</taxon>
        <taxon>Amycolatopsis</taxon>
    </lineage>
</organism>
<sequence length="302" mass="33593">MTRRRWGKAGVPLTAQEAANIGQRQHQRQAADEAAQRETYRAWRSGCVSPWRITAALDLRDLYGPEVDEACGVTEPAVDMWEAGQLYPTWEQLLALAELTHFPPGFFVLGGEPIPIDATSLLCGLIDKQLAEWKRDHTEPVLEFLPEAITATVEEADHAHQLPPVRPGHPPRRPRPDETQAAPQVRAASRRHADRPRGERVRGLRNAEAVDVVTREEPRLDRTGDPEPPQPHVPGIDCAPGGWLRGHTLDDDQPIGCPVCRPWLRPEKRQEQIWGGNPDARPQPADPSSVATRPSEIGAEQK</sequence>
<dbReference type="InterPro" id="IPR010982">
    <property type="entry name" value="Lambda_DNA-bd_dom_sf"/>
</dbReference>
<evidence type="ECO:0008006" key="4">
    <source>
        <dbReference type="Google" id="ProtNLM"/>
    </source>
</evidence>
<evidence type="ECO:0000256" key="1">
    <source>
        <dbReference type="SAM" id="MobiDB-lite"/>
    </source>
</evidence>
<name>A0ABW5G3P9_9PSEU</name>
<dbReference type="Proteomes" id="UP001597417">
    <property type="component" value="Unassembled WGS sequence"/>
</dbReference>
<keyword evidence="3" id="KW-1185">Reference proteome</keyword>
<proteinExistence type="predicted"/>
<dbReference type="SUPFAM" id="SSF47413">
    <property type="entry name" value="lambda repressor-like DNA-binding domains"/>
    <property type="match status" value="1"/>
</dbReference>
<evidence type="ECO:0000313" key="2">
    <source>
        <dbReference type="EMBL" id="MFD2421633.1"/>
    </source>
</evidence>